<dbReference type="EMBL" id="JAYKXN010000002">
    <property type="protein sequence ID" value="KAK7311864.1"/>
    <property type="molecule type" value="Genomic_DNA"/>
</dbReference>
<evidence type="ECO:0000313" key="2">
    <source>
        <dbReference type="EMBL" id="KAK7311864.1"/>
    </source>
</evidence>
<protein>
    <submittedName>
        <fullName evidence="2">Uncharacterized protein</fullName>
    </submittedName>
</protein>
<feature type="region of interest" description="Disordered" evidence="1">
    <location>
        <begin position="1"/>
        <end position="85"/>
    </location>
</feature>
<keyword evidence="3" id="KW-1185">Reference proteome</keyword>
<name>A0AAN9K7V2_CLITE</name>
<evidence type="ECO:0000256" key="1">
    <source>
        <dbReference type="SAM" id="MobiDB-lite"/>
    </source>
</evidence>
<accession>A0AAN9K7V2</accession>
<proteinExistence type="predicted"/>
<dbReference type="AlphaFoldDB" id="A0AAN9K7V2"/>
<dbReference type="Proteomes" id="UP001359559">
    <property type="component" value="Unassembled WGS sequence"/>
</dbReference>
<gene>
    <name evidence="2" type="ORF">RJT34_10295</name>
</gene>
<sequence>MDSSKKDSSSQSPMESSKKDSSSSSQPLPPPPSESVHIISISLEPPLVSNEPNTVHQENVDAGIKKQENDDSVVGVSRHAACRKS</sequence>
<evidence type="ECO:0000313" key="3">
    <source>
        <dbReference type="Proteomes" id="UP001359559"/>
    </source>
</evidence>
<organism evidence="2 3">
    <name type="scientific">Clitoria ternatea</name>
    <name type="common">Butterfly pea</name>
    <dbReference type="NCBI Taxonomy" id="43366"/>
    <lineage>
        <taxon>Eukaryota</taxon>
        <taxon>Viridiplantae</taxon>
        <taxon>Streptophyta</taxon>
        <taxon>Embryophyta</taxon>
        <taxon>Tracheophyta</taxon>
        <taxon>Spermatophyta</taxon>
        <taxon>Magnoliopsida</taxon>
        <taxon>eudicotyledons</taxon>
        <taxon>Gunneridae</taxon>
        <taxon>Pentapetalae</taxon>
        <taxon>rosids</taxon>
        <taxon>fabids</taxon>
        <taxon>Fabales</taxon>
        <taxon>Fabaceae</taxon>
        <taxon>Papilionoideae</taxon>
        <taxon>50 kb inversion clade</taxon>
        <taxon>NPAAA clade</taxon>
        <taxon>indigoferoid/millettioid clade</taxon>
        <taxon>Phaseoleae</taxon>
        <taxon>Clitoria</taxon>
    </lineage>
</organism>
<comment type="caution">
    <text evidence="2">The sequence shown here is derived from an EMBL/GenBank/DDBJ whole genome shotgun (WGS) entry which is preliminary data.</text>
</comment>
<reference evidence="2 3" key="1">
    <citation type="submission" date="2024-01" db="EMBL/GenBank/DDBJ databases">
        <title>The genomes of 5 underutilized Papilionoideae crops provide insights into root nodulation and disease resistance.</title>
        <authorList>
            <person name="Yuan L."/>
        </authorList>
    </citation>
    <scope>NUCLEOTIDE SEQUENCE [LARGE SCALE GENOMIC DNA]</scope>
    <source>
        <strain evidence="2">LY-2023</strain>
        <tissue evidence="2">Leaf</tissue>
    </source>
</reference>